<feature type="region of interest" description="Disordered" evidence="1">
    <location>
        <begin position="257"/>
        <end position="291"/>
    </location>
</feature>
<evidence type="ECO:0000256" key="1">
    <source>
        <dbReference type="SAM" id="MobiDB-lite"/>
    </source>
</evidence>
<name>A0A0C2YAX0_HEBCY</name>
<feature type="compositionally biased region" description="Polar residues" evidence="1">
    <location>
        <begin position="176"/>
        <end position="195"/>
    </location>
</feature>
<keyword evidence="4" id="KW-1185">Reference proteome</keyword>
<accession>A0A0C2YAX0</accession>
<evidence type="ECO:0000313" key="4">
    <source>
        <dbReference type="Proteomes" id="UP000053424"/>
    </source>
</evidence>
<evidence type="ECO:0000313" key="3">
    <source>
        <dbReference type="EMBL" id="KIM46983.1"/>
    </source>
</evidence>
<feature type="domain" description="Domain of unknown function at the cortex 1" evidence="2">
    <location>
        <begin position="4"/>
        <end position="403"/>
    </location>
</feature>
<feature type="compositionally biased region" description="Basic residues" evidence="1">
    <location>
        <begin position="273"/>
        <end position="283"/>
    </location>
</feature>
<organism evidence="3 4">
    <name type="scientific">Hebeloma cylindrosporum</name>
    <dbReference type="NCBI Taxonomy" id="76867"/>
    <lineage>
        <taxon>Eukaryota</taxon>
        <taxon>Fungi</taxon>
        <taxon>Dikarya</taxon>
        <taxon>Basidiomycota</taxon>
        <taxon>Agaricomycotina</taxon>
        <taxon>Agaricomycetes</taxon>
        <taxon>Agaricomycetidae</taxon>
        <taxon>Agaricales</taxon>
        <taxon>Agaricineae</taxon>
        <taxon>Hymenogastraceae</taxon>
        <taxon>Hebeloma</taxon>
    </lineage>
</organism>
<feature type="region of interest" description="Disordered" evidence="1">
    <location>
        <begin position="207"/>
        <end position="239"/>
    </location>
</feature>
<dbReference type="InterPro" id="IPR013897">
    <property type="entry name" value="Duc1"/>
</dbReference>
<dbReference type="Pfam" id="PF08588">
    <property type="entry name" value="Duc1"/>
    <property type="match status" value="1"/>
</dbReference>
<sequence>MAPRLRVLAGTSPDTMVPITHIVNTGTAHRVSSSLWEGEIAAYIKGFSPNERSGVSQSQGEEAEYFKREDRSGVTWSIQVKGRFLEPHSADDILFGNTFDRPLRLPWGTGAVLKFMKSVSFIIPNNFEINILNEAFCSYIDPTLEHDLTSSTKPWALSPLIATMPYFAHTHLRAPSSPSQRHSTPESQFPPSHSIKDSTSQLYLALVDPDDHDDGSRSSGSSSSDSSYESNSSGQFGGRASLASSASLRSQSSFVSLRSTSSSKHGGSERIKQAVRKVRRRRTLTNGDGDVHGINERAKELGKIQTAAQRRAYFASQKRRKEIMFGPEDIITTDFCYGFINFAPSLSLQLPGGLSFDLMRYWDGQPVRFVCCERASSSVTSSSNSAESKDPWGRIFWCVAIEVVDDDGFDGDEGF</sequence>
<gene>
    <name evidence="3" type="ORF">M413DRAFT_440536</name>
</gene>
<protein>
    <recommendedName>
        <fullName evidence="2">Domain of unknown function at the cortex 1 domain-containing protein</fullName>
    </recommendedName>
</protein>
<dbReference type="AlphaFoldDB" id="A0A0C2YAX0"/>
<reference evidence="3 4" key="1">
    <citation type="submission" date="2014-04" db="EMBL/GenBank/DDBJ databases">
        <authorList>
            <consortium name="DOE Joint Genome Institute"/>
            <person name="Kuo A."/>
            <person name="Gay G."/>
            <person name="Dore J."/>
            <person name="Kohler A."/>
            <person name="Nagy L.G."/>
            <person name="Floudas D."/>
            <person name="Copeland A."/>
            <person name="Barry K.W."/>
            <person name="Cichocki N."/>
            <person name="Veneault-Fourrey C."/>
            <person name="LaButti K."/>
            <person name="Lindquist E.A."/>
            <person name="Lipzen A."/>
            <person name="Lundell T."/>
            <person name="Morin E."/>
            <person name="Murat C."/>
            <person name="Sun H."/>
            <person name="Tunlid A."/>
            <person name="Henrissat B."/>
            <person name="Grigoriev I.V."/>
            <person name="Hibbett D.S."/>
            <person name="Martin F."/>
            <person name="Nordberg H.P."/>
            <person name="Cantor M.N."/>
            <person name="Hua S.X."/>
        </authorList>
    </citation>
    <scope>NUCLEOTIDE SEQUENCE [LARGE SCALE GENOMIC DNA]</scope>
    <source>
        <strain evidence="4">h7</strain>
    </source>
</reference>
<evidence type="ECO:0000259" key="2">
    <source>
        <dbReference type="Pfam" id="PF08588"/>
    </source>
</evidence>
<dbReference type="Proteomes" id="UP000053424">
    <property type="component" value="Unassembled WGS sequence"/>
</dbReference>
<dbReference type="PANTHER" id="PTHR34826">
    <property type="entry name" value="UPF0590 PROTEIN C409.17C"/>
    <property type="match status" value="1"/>
</dbReference>
<proteinExistence type="predicted"/>
<feature type="compositionally biased region" description="Low complexity" evidence="1">
    <location>
        <begin position="217"/>
        <end position="239"/>
    </location>
</feature>
<feature type="region of interest" description="Disordered" evidence="1">
    <location>
        <begin position="172"/>
        <end position="195"/>
    </location>
</feature>
<reference evidence="4" key="2">
    <citation type="submission" date="2015-01" db="EMBL/GenBank/DDBJ databases">
        <title>Evolutionary Origins and Diversification of the Mycorrhizal Mutualists.</title>
        <authorList>
            <consortium name="DOE Joint Genome Institute"/>
            <consortium name="Mycorrhizal Genomics Consortium"/>
            <person name="Kohler A."/>
            <person name="Kuo A."/>
            <person name="Nagy L.G."/>
            <person name="Floudas D."/>
            <person name="Copeland A."/>
            <person name="Barry K.W."/>
            <person name="Cichocki N."/>
            <person name="Veneault-Fourrey C."/>
            <person name="LaButti K."/>
            <person name="Lindquist E.A."/>
            <person name="Lipzen A."/>
            <person name="Lundell T."/>
            <person name="Morin E."/>
            <person name="Murat C."/>
            <person name="Riley R."/>
            <person name="Ohm R."/>
            <person name="Sun H."/>
            <person name="Tunlid A."/>
            <person name="Henrissat B."/>
            <person name="Grigoriev I.V."/>
            <person name="Hibbett D.S."/>
            <person name="Martin F."/>
        </authorList>
    </citation>
    <scope>NUCLEOTIDE SEQUENCE [LARGE SCALE GENOMIC DNA]</scope>
    <source>
        <strain evidence="4">h7</strain>
    </source>
</reference>
<dbReference type="PANTHER" id="PTHR34826:SF2">
    <property type="entry name" value="UPF0590 PROTEIN C409.17C"/>
    <property type="match status" value="1"/>
</dbReference>
<dbReference type="OrthoDB" id="2119945at2759"/>
<dbReference type="EMBL" id="KN831770">
    <property type="protein sequence ID" value="KIM46983.1"/>
    <property type="molecule type" value="Genomic_DNA"/>
</dbReference>
<dbReference type="HOGENOM" id="CLU_047849_1_1_1"/>